<sequence>MTMRHAFLILIGISLIKSLPLRPSDLRGSHGHIIHYHRNDRGSTERHIHFHPPVTRTQPSHTLQQFLRPNLSDPGTLYEVPSNRHYNRGDETGDIDVAIKELSDNTAEARKAMALTQSSYTIKGDDQVHLPSLQGVKTKTIRHADLPLNEGLNFQQHIQHGNQDLKYLRDRLDVIDVLSRGSGVTNNATIHTVKVKNTTSTDAIQQGALKQSFSTLIPGHIDNRVSVSGKVESSHTQHTNLSSNRHNQTHVRGSSQHIGKSKQDEKPLNSTQIRSHIQQQNLNGSTGTKNGSKVSQLNCKDKLIIGMFKTHYNEMRNLQMVRETKPLYDSVHTEFPFEEDYQRSTIHTGPITKRGVMSDISQTRSDTFIDNLLNIRFAETTIQTYLSETQPTIALATTQVVTTPEIISVKSTATPDTKTPTTINGSPVGSSNTTHVAHNDLIQLNGIHIVFSNGLQNASNQVPTIHLTASLTPPGASSQGSQQDKSSDTSNNFVEKLVGTAVIRNGHLYLVIHPFGPNKSLDMIFNKTHHKRVNMTPSQTQLPVTETTQRTTVTTTPMPTTTKEGVVDLLAAFASDFFIEQSTLDEQHQHMHHDHQAHIHSNLTATESVLKPVPRFLSPWHNISLAKIIPYPGRNSSKNIEKREDNDYELFQFIANASDPFEQIQTVIEAIANASKLNYSSDGDASNSNGGNAAFNFELKIQSSSISDTFDTKPTTPPVDSSDEATDSNIDSLNIKSHSDQTSLISQLPTTVTAAAVFSLNTNESNTLQSDQAQQVPRESGAPWSTTTQQYQPITKVPADQSPFHPKLPAIAKVYPSAQTTDAPDSRTTSPSSDIYETVVSTAVTAPTTLESVSSTRKVTEQTLFQTTSTEPMTTPVSTTYITSSTTTPTSYTTTQEETTTQSSTSPTTATTTSTTKTSATTAATTTEKAPIVTSKPTSNYLNLFSDVSPNFALVNKGSAISKTGHTEQVNAINKLIEDIRRIQFENMFKYKNTKYGTGLPNLPEPIRDTASQFNHKRIQDTSPVRSMQTQLPSVRHSIASHHNTDFSSHLSDMNNVLGAKLVLFVDDMLVDHTSLHGALLVASRSDTRRE</sequence>
<evidence type="ECO:0000256" key="2">
    <source>
        <dbReference type="SAM" id="SignalP"/>
    </source>
</evidence>
<reference evidence="3" key="2">
    <citation type="submission" date="2020-11" db="EMBL/GenBank/DDBJ databases">
        <authorList>
            <person name="McCartney M.A."/>
            <person name="Auch B."/>
            <person name="Kono T."/>
            <person name="Mallez S."/>
            <person name="Becker A."/>
            <person name="Gohl D.M."/>
            <person name="Silverstein K.A.T."/>
            <person name="Koren S."/>
            <person name="Bechman K.B."/>
            <person name="Herman A."/>
            <person name="Abrahante J.E."/>
            <person name="Garbe J."/>
        </authorList>
    </citation>
    <scope>NUCLEOTIDE SEQUENCE</scope>
    <source>
        <strain evidence="3">Duluth1</strain>
        <tissue evidence="3">Whole animal</tissue>
    </source>
</reference>
<reference evidence="3" key="1">
    <citation type="journal article" date="2019" name="bioRxiv">
        <title>The Genome of the Zebra Mussel, Dreissena polymorpha: A Resource for Invasive Species Research.</title>
        <authorList>
            <person name="McCartney M.A."/>
            <person name="Auch B."/>
            <person name="Kono T."/>
            <person name="Mallez S."/>
            <person name="Zhang Y."/>
            <person name="Obille A."/>
            <person name="Becker A."/>
            <person name="Abrahante J.E."/>
            <person name="Garbe J."/>
            <person name="Badalamenti J.P."/>
            <person name="Herman A."/>
            <person name="Mangelson H."/>
            <person name="Liachko I."/>
            <person name="Sullivan S."/>
            <person name="Sone E.D."/>
            <person name="Koren S."/>
            <person name="Silverstein K.A.T."/>
            <person name="Beckman K.B."/>
            <person name="Gohl D.M."/>
        </authorList>
    </citation>
    <scope>NUCLEOTIDE SEQUENCE</scope>
    <source>
        <strain evidence="3">Duluth1</strain>
        <tissue evidence="3">Whole animal</tissue>
    </source>
</reference>
<feature type="chain" id="PRO_5039293361" description="Zonadhesin" evidence="2">
    <location>
        <begin position="19"/>
        <end position="1091"/>
    </location>
</feature>
<organism evidence="3 4">
    <name type="scientific">Dreissena polymorpha</name>
    <name type="common">Zebra mussel</name>
    <name type="synonym">Mytilus polymorpha</name>
    <dbReference type="NCBI Taxonomy" id="45954"/>
    <lineage>
        <taxon>Eukaryota</taxon>
        <taxon>Metazoa</taxon>
        <taxon>Spiralia</taxon>
        <taxon>Lophotrochozoa</taxon>
        <taxon>Mollusca</taxon>
        <taxon>Bivalvia</taxon>
        <taxon>Autobranchia</taxon>
        <taxon>Heteroconchia</taxon>
        <taxon>Euheterodonta</taxon>
        <taxon>Imparidentia</taxon>
        <taxon>Neoheterodontei</taxon>
        <taxon>Myida</taxon>
        <taxon>Dreissenoidea</taxon>
        <taxon>Dreissenidae</taxon>
        <taxon>Dreissena</taxon>
    </lineage>
</organism>
<feature type="region of interest" description="Disordered" evidence="1">
    <location>
        <begin position="766"/>
        <end position="789"/>
    </location>
</feature>
<feature type="region of interest" description="Disordered" evidence="1">
    <location>
        <begin position="707"/>
        <end position="730"/>
    </location>
</feature>
<gene>
    <name evidence="3" type="ORF">DPMN_114691</name>
</gene>
<dbReference type="AlphaFoldDB" id="A0A9D4QSR2"/>
<evidence type="ECO:0000313" key="4">
    <source>
        <dbReference type="Proteomes" id="UP000828390"/>
    </source>
</evidence>
<feature type="region of interest" description="Disordered" evidence="1">
    <location>
        <begin position="871"/>
        <end position="926"/>
    </location>
</feature>
<dbReference type="EMBL" id="JAIWYP010000004">
    <property type="protein sequence ID" value="KAH3841232.1"/>
    <property type="molecule type" value="Genomic_DNA"/>
</dbReference>
<feature type="region of interest" description="Disordered" evidence="1">
    <location>
        <begin position="540"/>
        <end position="560"/>
    </location>
</feature>
<protein>
    <recommendedName>
        <fullName evidence="5">Zonadhesin</fullName>
    </recommendedName>
</protein>
<feature type="region of interest" description="Disordered" evidence="1">
    <location>
        <begin position="412"/>
        <end position="431"/>
    </location>
</feature>
<feature type="region of interest" description="Disordered" evidence="1">
    <location>
        <begin position="228"/>
        <end position="272"/>
    </location>
</feature>
<comment type="caution">
    <text evidence="3">The sequence shown here is derived from an EMBL/GenBank/DDBJ whole genome shotgun (WGS) entry which is preliminary data.</text>
</comment>
<feature type="compositionally biased region" description="Polar residues" evidence="1">
    <location>
        <begin position="234"/>
        <end position="258"/>
    </location>
</feature>
<proteinExistence type="predicted"/>
<keyword evidence="2" id="KW-0732">Signal</keyword>
<accession>A0A9D4QSR2</accession>
<keyword evidence="4" id="KW-1185">Reference proteome</keyword>
<feature type="compositionally biased region" description="Low complexity" evidence="1">
    <location>
        <begin position="874"/>
        <end position="926"/>
    </location>
</feature>
<feature type="compositionally biased region" description="Low complexity" evidence="1">
    <location>
        <begin position="477"/>
        <end position="490"/>
    </location>
</feature>
<evidence type="ECO:0000313" key="3">
    <source>
        <dbReference type="EMBL" id="KAH3841232.1"/>
    </source>
</evidence>
<feature type="compositionally biased region" description="Low complexity" evidence="1">
    <location>
        <begin position="412"/>
        <end position="422"/>
    </location>
</feature>
<name>A0A9D4QSR2_DREPO</name>
<evidence type="ECO:0000256" key="1">
    <source>
        <dbReference type="SAM" id="MobiDB-lite"/>
    </source>
</evidence>
<feature type="region of interest" description="Disordered" evidence="1">
    <location>
        <begin position="468"/>
        <end position="490"/>
    </location>
</feature>
<feature type="signal peptide" evidence="2">
    <location>
        <begin position="1"/>
        <end position="18"/>
    </location>
</feature>
<evidence type="ECO:0008006" key="5">
    <source>
        <dbReference type="Google" id="ProtNLM"/>
    </source>
</evidence>
<dbReference type="Proteomes" id="UP000828390">
    <property type="component" value="Unassembled WGS sequence"/>
</dbReference>